<gene>
    <name evidence="1" type="ORF">JIN85_19875</name>
</gene>
<comment type="caution">
    <text evidence="1">The sequence shown here is derived from an EMBL/GenBank/DDBJ whole genome shotgun (WGS) entry which is preliminary data.</text>
</comment>
<name>A0A934S7U0_9BACT</name>
<sequence length="74" mass="7785">MTIQKIIGENGPMNELCKGGTCPTAIITDGGDAYVQGYVLGAGEREHLKAPTGEDFIRIPIATLKKIAAQVVEA</sequence>
<dbReference type="Proteomes" id="UP000603141">
    <property type="component" value="Unassembled WGS sequence"/>
</dbReference>
<dbReference type="RefSeq" id="WP_200274102.1">
    <property type="nucleotide sequence ID" value="NZ_JAENIJ010000074.1"/>
</dbReference>
<dbReference type="AlphaFoldDB" id="A0A934S7U0"/>
<organism evidence="1 2">
    <name type="scientific">Luteolibacter pohnpeiensis</name>
    <dbReference type="NCBI Taxonomy" id="454153"/>
    <lineage>
        <taxon>Bacteria</taxon>
        <taxon>Pseudomonadati</taxon>
        <taxon>Verrucomicrobiota</taxon>
        <taxon>Verrucomicrobiia</taxon>
        <taxon>Verrucomicrobiales</taxon>
        <taxon>Verrucomicrobiaceae</taxon>
        <taxon>Luteolibacter</taxon>
    </lineage>
</organism>
<proteinExistence type="predicted"/>
<protein>
    <submittedName>
        <fullName evidence="1">Uncharacterized protein</fullName>
    </submittedName>
</protein>
<accession>A0A934S7U0</accession>
<reference evidence="1" key="1">
    <citation type="submission" date="2021-01" db="EMBL/GenBank/DDBJ databases">
        <title>Modified the classification status of verrucomicrobia.</title>
        <authorList>
            <person name="Feng X."/>
        </authorList>
    </citation>
    <scope>NUCLEOTIDE SEQUENCE</scope>
    <source>
        <strain evidence="1">KCTC 22041</strain>
    </source>
</reference>
<dbReference type="EMBL" id="JAENIJ010000074">
    <property type="protein sequence ID" value="MBK1884680.1"/>
    <property type="molecule type" value="Genomic_DNA"/>
</dbReference>
<keyword evidence="2" id="KW-1185">Reference proteome</keyword>
<evidence type="ECO:0000313" key="1">
    <source>
        <dbReference type="EMBL" id="MBK1884680.1"/>
    </source>
</evidence>
<evidence type="ECO:0000313" key="2">
    <source>
        <dbReference type="Proteomes" id="UP000603141"/>
    </source>
</evidence>